<dbReference type="InterPro" id="IPR006202">
    <property type="entry name" value="Neur_chan_lig-bd"/>
</dbReference>
<keyword evidence="3 5" id="KW-1133">Transmembrane helix</keyword>
<keyword evidence="2 5" id="KW-0812">Transmembrane</keyword>
<dbReference type="Pfam" id="PF02931">
    <property type="entry name" value="Neur_chan_LBD"/>
    <property type="match status" value="1"/>
</dbReference>
<evidence type="ECO:0000313" key="9">
    <source>
        <dbReference type="Proteomes" id="UP000005237"/>
    </source>
</evidence>
<evidence type="ECO:0000256" key="5">
    <source>
        <dbReference type="SAM" id="Phobius"/>
    </source>
</evidence>
<evidence type="ECO:0000256" key="2">
    <source>
        <dbReference type="ARBA" id="ARBA00022692"/>
    </source>
</evidence>
<dbReference type="SUPFAM" id="SSF90112">
    <property type="entry name" value="Neurotransmitter-gated ion-channel transmembrane pore"/>
    <property type="match status" value="1"/>
</dbReference>
<organism evidence="8 9">
    <name type="scientific">Caenorhabditis japonica</name>
    <dbReference type="NCBI Taxonomy" id="281687"/>
    <lineage>
        <taxon>Eukaryota</taxon>
        <taxon>Metazoa</taxon>
        <taxon>Ecdysozoa</taxon>
        <taxon>Nematoda</taxon>
        <taxon>Chromadorea</taxon>
        <taxon>Rhabditida</taxon>
        <taxon>Rhabditina</taxon>
        <taxon>Rhabditomorpha</taxon>
        <taxon>Rhabditoidea</taxon>
        <taxon>Rhabditidae</taxon>
        <taxon>Peloderinae</taxon>
        <taxon>Caenorhabditis</taxon>
    </lineage>
</organism>
<dbReference type="GO" id="GO:0005230">
    <property type="term" value="F:extracellular ligand-gated monoatomic ion channel activity"/>
    <property type="evidence" value="ECO:0007669"/>
    <property type="project" value="InterPro"/>
</dbReference>
<reference evidence="9" key="1">
    <citation type="submission" date="2010-08" db="EMBL/GenBank/DDBJ databases">
        <authorList>
            <consortium name="Caenorhabditis japonica Sequencing Consortium"/>
            <person name="Wilson R.K."/>
        </authorList>
    </citation>
    <scope>NUCLEOTIDE SEQUENCE [LARGE SCALE GENOMIC DNA]</scope>
    <source>
        <strain evidence="9">DF5081</strain>
    </source>
</reference>
<name>A0A8R1EJU5_CAEJA</name>
<dbReference type="GO" id="GO:0016020">
    <property type="term" value="C:membrane"/>
    <property type="evidence" value="ECO:0007669"/>
    <property type="project" value="UniProtKB-SubCell"/>
</dbReference>
<sequence length="155" mass="17740">MNLARFPIDTQHCQLVFESYSYNTASVSVNWMENPVTVLPDISLANFYLSRYRTMRHTEFGNIIGSLPPVSYVKAIDIWMFTCVAFIFASLLELAFVAYQDKKLILKSGKSNAAISTLVSYMKHFEPFYDVASPPPPPPDLSRETRKKRIRCVMD</sequence>
<keyword evidence="9" id="KW-1185">Reference proteome</keyword>
<dbReference type="EnsemblMetazoa" id="CJA36560a.1">
    <property type="protein sequence ID" value="CJA36560a.1"/>
    <property type="gene ID" value="WBGene00212407"/>
</dbReference>
<dbReference type="InterPro" id="IPR006029">
    <property type="entry name" value="Neurotrans-gated_channel_TM"/>
</dbReference>
<accession>A0A8R1EJU5</accession>
<feature type="transmembrane region" description="Helical" evidence="5">
    <location>
        <begin position="78"/>
        <end position="99"/>
    </location>
</feature>
<dbReference type="Gene3D" id="2.70.170.10">
    <property type="entry name" value="Neurotransmitter-gated ion-channel ligand-binding domain"/>
    <property type="match status" value="1"/>
</dbReference>
<comment type="subcellular location">
    <subcellularLocation>
        <location evidence="1">Membrane</location>
    </subcellularLocation>
</comment>
<dbReference type="InterPro" id="IPR036734">
    <property type="entry name" value="Neur_chan_lig-bd_sf"/>
</dbReference>
<feature type="domain" description="Neurotransmitter-gated ion-channel ligand-binding" evidence="6">
    <location>
        <begin position="1"/>
        <end position="58"/>
    </location>
</feature>
<dbReference type="PANTHER" id="PTHR18945">
    <property type="entry name" value="NEUROTRANSMITTER GATED ION CHANNEL"/>
    <property type="match status" value="1"/>
</dbReference>
<dbReference type="AlphaFoldDB" id="A0A8R1EJU5"/>
<evidence type="ECO:0000256" key="3">
    <source>
        <dbReference type="ARBA" id="ARBA00022989"/>
    </source>
</evidence>
<keyword evidence="4 5" id="KW-0472">Membrane</keyword>
<dbReference type="GO" id="GO:0004888">
    <property type="term" value="F:transmembrane signaling receptor activity"/>
    <property type="evidence" value="ECO:0007669"/>
    <property type="project" value="InterPro"/>
</dbReference>
<dbReference type="Gene3D" id="6.10.250.2810">
    <property type="match status" value="1"/>
</dbReference>
<dbReference type="SUPFAM" id="SSF63712">
    <property type="entry name" value="Nicotinic receptor ligand binding domain-like"/>
    <property type="match status" value="1"/>
</dbReference>
<evidence type="ECO:0000256" key="1">
    <source>
        <dbReference type="ARBA" id="ARBA00004370"/>
    </source>
</evidence>
<proteinExistence type="predicted"/>
<evidence type="ECO:0000256" key="4">
    <source>
        <dbReference type="ARBA" id="ARBA00023136"/>
    </source>
</evidence>
<dbReference type="InterPro" id="IPR006201">
    <property type="entry name" value="Neur_channel"/>
</dbReference>
<evidence type="ECO:0000259" key="6">
    <source>
        <dbReference type="Pfam" id="PF02931"/>
    </source>
</evidence>
<reference evidence="8" key="2">
    <citation type="submission" date="2022-06" db="UniProtKB">
        <authorList>
            <consortium name="EnsemblMetazoa"/>
        </authorList>
    </citation>
    <scope>IDENTIFICATION</scope>
    <source>
        <strain evidence="8">DF5081</strain>
    </source>
</reference>
<evidence type="ECO:0000259" key="7">
    <source>
        <dbReference type="Pfam" id="PF02932"/>
    </source>
</evidence>
<protein>
    <submittedName>
        <fullName evidence="8">Neur_chan_LBD domain-containing protein</fullName>
    </submittedName>
</protein>
<evidence type="ECO:0000313" key="8">
    <source>
        <dbReference type="EnsemblMetazoa" id="CJA36560a.1"/>
    </source>
</evidence>
<dbReference type="Pfam" id="PF02932">
    <property type="entry name" value="Neur_chan_memb"/>
    <property type="match status" value="1"/>
</dbReference>
<feature type="domain" description="Neurotransmitter-gated ion-channel transmembrane" evidence="7">
    <location>
        <begin position="66"/>
        <end position="102"/>
    </location>
</feature>
<dbReference type="Proteomes" id="UP000005237">
    <property type="component" value="Unassembled WGS sequence"/>
</dbReference>
<dbReference type="InterPro" id="IPR036719">
    <property type="entry name" value="Neuro-gated_channel_TM_sf"/>
</dbReference>